<comment type="caution">
    <text evidence="1">The sequence shown here is derived from an EMBL/GenBank/DDBJ whole genome shotgun (WGS) entry which is preliminary data.</text>
</comment>
<accession>A0ACA9QBX9</accession>
<evidence type="ECO:0000313" key="1">
    <source>
        <dbReference type="EMBL" id="CAG8745093.1"/>
    </source>
</evidence>
<gene>
    <name evidence="1" type="ORF">SPELUC_LOCUS14082</name>
</gene>
<sequence>PIKLTINLMKLRSKYCIGIEILRKNTIEYKVRSEENVEEVGPKEEKC</sequence>
<feature type="non-terminal residue" evidence="1">
    <location>
        <position position="1"/>
    </location>
</feature>
<evidence type="ECO:0000313" key="2">
    <source>
        <dbReference type="Proteomes" id="UP000789366"/>
    </source>
</evidence>
<reference evidence="1" key="1">
    <citation type="submission" date="2021-06" db="EMBL/GenBank/DDBJ databases">
        <authorList>
            <person name="Kallberg Y."/>
            <person name="Tangrot J."/>
            <person name="Rosling A."/>
        </authorList>
    </citation>
    <scope>NUCLEOTIDE SEQUENCE</scope>
    <source>
        <strain evidence="1">28 12/20/2015</strain>
    </source>
</reference>
<dbReference type="Proteomes" id="UP000789366">
    <property type="component" value="Unassembled WGS sequence"/>
</dbReference>
<protein>
    <submittedName>
        <fullName evidence="1">7221_t:CDS:1</fullName>
    </submittedName>
</protein>
<organism evidence="1 2">
    <name type="scientific">Cetraspora pellucida</name>
    <dbReference type="NCBI Taxonomy" id="1433469"/>
    <lineage>
        <taxon>Eukaryota</taxon>
        <taxon>Fungi</taxon>
        <taxon>Fungi incertae sedis</taxon>
        <taxon>Mucoromycota</taxon>
        <taxon>Glomeromycotina</taxon>
        <taxon>Glomeromycetes</taxon>
        <taxon>Diversisporales</taxon>
        <taxon>Gigasporaceae</taxon>
        <taxon>Cetraspora</taxon>
    </lineage>
</organism>
<proteinExistence type="predicted"/>
<keyword evidence="2" id="KW-1185">Reference proteome</keyword>
<dbReference type="EMBL" id="CAJVPW010039872">
    <property type="protein sequence ID" value="CAG8745093.1"/>
    <property type="molecule type" value="Genomic_DNA"/>
</dbReference>
<name>A0ACA9QBX9_9GLOM</name>